<proteinExistence type="predicted"/>
<protein>
    <submittedName>
        <fullName evidence="1">Uncharacterized protein</fullName>
    </submittedName>
</protein>
<evidence type="ECO:0000313" key="1">
    <source>
        <dbReference type="EMBL" id="DAE02769.1"/>
    </source>
</evidence>
<dbReference type="EMBL" id="BK015351">
    <property type="protein sequence ID" value="DAE02769.1"/>
    <property type="molecule type" value="Genomic_DNA"/>
</dbReference>
<reference evidence="1" key="1">
    <citation type="journal article" date="2021" name="Proc. Natl. Acad. Sci. U.S.A.">
        <title>A Catalog of Tens of Thousands of Viruses from Human Metagenomes Reveals Hidden Associations with Chronic Diseases.</title>
        <authorList>
            <person name="Tisza M.J."/>
            <person name="Buck C.B."/>
        </authorList>
    </citation>
    <scope>NUCLEOTIDE SEQUENCE</scope>
    <source>
        <strain evidence="1">Ct39g3</strain>
    </source>
</reference>
<organism evidence="1">
    <name type="scientific">Siphoviridae sp. ct39g3</name>
    <dbReference type="NCBI Taxonomy" id="2825320"/>
    <lineage>
        <taxon>Viruses</taxon>
        <taxon>Duplodnaviria</taxon>
        <taxon>Heunggongvirae</taxon>
        <taxon>Uroviricota</taxon>
        <taxon>Caudoviricetes</taxon>
    </lineage>
</organism>
<name>A0A8S5P8N9_9CAUD</name>
<sequence length="47" mass="5455">MNKKLTEALFYQFLPNFVYPIYFADCSLKPPTVAEAPIRCIHVQSHL</sequence>
<accession>A0A8S5P8N9</accession>